<dbReference type="EMBL" id="UOEB01000110">
    <property type="protein sequence ID" value="VAV83877.1"/>
    <property type="molecule type" value="Genomic_DNA"/>
</dbReference>
<accession>A0A3B0QWC5</accession>
<dbReference type="AlphaFoldDB" id="A0A3B0QWC5"/>
<name>A0A3B0QWC5_9ZZZZ</name>
<gene>
    <name evidence="1" type="ORF">MNBD_BACTEROID02-1018</name>
</gene>
<evidence type="ECO:0000313" key="1">
    <source>
        <dbReference type="EMBL" id="VAV83877.1"/>
    </source>
</evidence>
<organism evidence="1">
    <name type="scientific">hydrothermal vent metagenome</name>
    <dbReference type="NCBI Taxonomy" id="652676"/>
    <lineage>
        <taxon>unclassified sequences</taxon>
        <taxon>metagenomes</taxon>
        <taxon>ecological metagenomes</taxon>
    </lineage>
</organism>
<protein>
    <submittedName>
        <fullName evidence="1">Uncharacterized protein</fullName>
    </submittedName>
</protein>
<sequence length="166" mass="19127">MVLNSIEKLLEKYDNGETTLQEEQQLKNYFSQETVPPHLEVYKSMFQYFLQTHEEQFTKDVPLKPRKTNTLYKWISVAAIAVLMFGIYTQVGNQPQTRTLADLSPTEREAYDKTMEVFNLVSSKLNEGSENMNTLSLVSSNFDKGADNIAYISEFSRATNKFLKTN</sequence>
<reference evidence="1" key="1">
    <citation type="submission" date="2018-06" db="EMBL/GenBank/DDBJ databases">
        <authorList>
            <person name="Zhirakovskaya E."/>
        </authorList>
    </citation>
    <scope>NUCLEOTIDE SEQUENCE</scope>
</reference>
<proteinExistence type="predicted"/>